<dbReference type="GO" id="GO:0000976">
    <property type="term" value="F:transcription cis-regulatory region binding"/>
    <property type="evidence" value="ECO:0007669"/>
    <property type="project" value="TreeGrafter"/>
</dbReference>
<dbReference type="InterPro" id="IPR001789">
    <property type="entry name" value="Sig_transdc_resp-reg_receiver"/>
</dbReference>
<dbReference type="Gene3D" id="3.40.50.2300">
    <property type="match status" value="1"/>
</dbReference>
<dbReference type="PANTHER" id="PTHR48111">
    <property type="entry name" value="REGULATOR OF RPOS"/>
    <property type="match status" value="1"/>
</dbReference>
<dbReference type="InterPro" id="IPR016032">
    <property type="entry name" value="Sig_transdc_resp-reg_C-effctor"/>
</dbReference>
<keyword evidence="4" id="KW-0805">Transcription regulation</keyword>
<dbReference type="GO" id="GO:0006355">
    <property type="term" value="P:regulation of DNA-templated transcription"/>
    <property type="evidence" value="ECO:0007669"/>
    <property type="project" value="InterPro"/>
</dbReference>
<name>A0A6N3AGT6_9FIRM</name>
<evidence type="ECO:0000259" key="10">
    <source>
        <dbReference type="PROSITE" id="PS50110"/>
    </source>
</evidence>
<feature type="domain" description="Response regulatory" evidence="10">
    <location>
        <begin position="3"/>
        <end position="116"/>
    </location>
</feature>
<proteinExistence type="predicted"/>
<gene>
    <name evidence="12" type="primary">regX3_1</name>
    <name evidence="12" type="ORF">IBLFYP30_01308</name>
</gene>
<dbReference type="AlphaFoldDB" id="A0A6N3AGT6"/>
<evidence type="ECO:0000256" key="3">
    <source>
        <dbReference type="ARBA" id="ARBA00023012"/>
    </source>
</evidence>
<dbReference type="Pfam" id="PF00486">
    <property type="entry name" value="Trans_reg_C"/>
    <property type="match status" value="1"/>
</dbReference>
<dbReference type="Gene3D" id="6.10.250.690">
    <property type="match status" value="1"/>
</dbReference>
<dbReference type="PANTHER" id="PTHR48111:SF2">
    <property type="entry name" value="RESPONSE REGULATOR SAER"/>
    <property type="match status" value="1"/>
</dbReference>
<dbReference type="GO" id="GO:0005829">
    <property type="term" value="C:cytosol"/>
    <property type="evidence" value="ECO:0007669"/>
    <property type="project" value="TreeGrafter"/>
</dbReference>
<reference evidence="12" key="1">
    <citation type="submission" date="2019-11" db="EMBL/GenBank/DDBJ databases">
        <authorList>
            <person name="Feng L."/>
        </authorList>
    </citation>
    <scope>NUCLEOTIDE SEQUENCE</scope>
    <source>
        <strain evidence="12">IbartlettiiLFYP30</strain>
    </source>
</reference>
<evidence type="ECO:0000256" key="7">
    <source>
        <dbReference type="ARBA" id="ARBA00024867"/>
    </source>
</evidence>
<keyword evidence="2 8" id="KW-0597">Phosphoprotein</keyword>
<dbReference type="PROSITE" id="PS50110">
    <property type="entry name" value="RESPONSE_REGULATORY"/>
    <property type="match status" value="1"/>
</dbReference>
<organism evidence="12">
    <name type="scientific">Intestinibacter bartlettii</name>
    <dbReference type="NCBI Taxonomy" id="261299"/>
    <lineage>
        <taxon>Bacteria</taxon>
        <taxon>Bacillati</taxon>
        <taxon>Bacillota</taxon>
        <taxon>Clostridia</taxon>
        <taxon>Peptostreptococcales</taxon>
        <taxon>Peptostreptococcaceae</taxon>
        <taxon>Intestinibacter</taxon>
    </lineage>
</organism>
<keyword evidence="5 9" id="KW-0238">DNA-binding</keyword>
<dbReference type="InterPro" id="IPR039420">
    <property type="entry name" value="WalR-like"/>
</dbReference>
<sequence>MENILIIEDNQDVNLMLAQSIKSAGYGVKSSFTGIDGLNEIKTNSYSLVLLDIMLPYKSGDEILKEVRQFSQIPIIIISAKDMISTKIDLLKLGADDYITKPFDLGEVIARIESNLRRYYISNHVTDDDIMPLLKYKDITLDENNKEIKINDCLLYLTAKEYMILELLIKNQNKVFSKANLYESIWHEEYIGDDNAIKTHISNIRSKLKKFNPNENYIETVWGLGYRLFKK</sequence>
<feature type="DNA-binding region" description="OmpR/PhoB-type" evidence="9">
    <location>
        <begin position="131"/>
        <end position="230"/>
    </location>
</feature>
<accession>A0A6N3AGT6</accession>
<evidence type="ECO:0000256" key="5">
    <source>
        <dbReference type="ARBA" id="ARBA00023125"/>
    </source>
</evidence>
<evidence type="ECO:0000256" key="4">
    <source>
        <dbReference type="ARBA" id="ARBA00023015"/>
    </source>
</evidence>
<feature type="domain" description="OmpR/PhoB-type" evidence="11">
    <location>
        <begin position="131"/>
        <end position="230"/>
    </location>
</feature>
<evidence type="ECO:0000313" key="12">
    <source>
        <dbReference type="EMBL" id="VYT91454.1"/>
    </source>
</evidence>
<feature type="modified residue" description="4-aspartylphosphate" evidence="8">
    <location>
        <position position="52"/>
    </location>
</feature>
<evidence type="ECO:0000259" key="11">
    <source>
        <dbReference type="PROSITE" id="PS51755"/>
    </source>
</evidence>
<evidence type="ECO:0000256" key="9">
    <source>
        <dbReference type="PROSITE-ProRule" id="PRU01091"/>
    </source>
</evidence>
<dbReference type="SUPFAM" id="SSF46894">
    <property type="entry name" value="C-terminal effector domain of the bipartite response regulators"/>
    <property type="match status" value="1"/>
</dbReference>
<dbReference type="Pfam" id="PF00072">
    <property type="entry name" value="Response_reg"/>
    <property type="match status" value="1"/>
</dbReference>
<dbReference type="SMART" id="SM00862">
    <property type="entry name" value="Trans_reg_C"/>
    <property type="match status" value="1"/>
</dbReference>
<dbReference type="Gene3D" id="1.10.10.10">
    <property type="entry name" value="Winged helix-like DNA-binding domain superfamily/Winged helix DNA-binding domain"/>
    <property type="match status" value="1"/>
</dbReference>
<dbReference type="InterPro" id="IPR011006">
    <property type="entry name" value="CheY-like_superfamily"/>
</dbReference>
<keyword evidence="3" id="KW-0902">Two-component regulatory system</keyword>
<evidence type="ECO:0000256" key="2">
    <source>
        <dbReference type="ARBA" id="ARBA00022553"/>
    </source>
</evidence>
<protein>
    <recommendedName>
        <fullName evidence="1">Stage 0 sporulation protein A homolog</fullName>
    </recommendedName>
</protein>
<dbReference type="InterPro" id="IPR036388">
    <property type="entry name" value="WH-like_DNA-bd_sf"/>
</dbReference>
<dbReference type="CDD" id="cd00383">
    <property type="entry name" value="trans_reg_C"/>
    <property type="match status" value="1"/>
</dbReference>
<comment type="function">
    <text evidence="7">May play the central regulatory role in sporulation. It may be an element of the effector pathway responsible for the activation of sporulation genes in response to nutritional stress. Spo0A may act in concert with spo0H (a sigma factor) to control the expression of some genes that are critical to the sporulation process.</text>
</comment>
<dbReference type="EMBL" id="CACRUE010000022">
    <property type="protein sequence ID" value="VYT91454.1"/>
    <property type="molecule type" value="Genomic_DNA"/>
</dbReference>
<dbReference type="RefSeq" id="WP_024037976.1">
    <property type="nucleotide sequence ID" value="NZ_CACRUE010000022.1"/>
</dbReference>
<dbReference type="GO" id="GO:0032993">
    <property type="term" value="C:protein-DNA complex"/>
    <property type="evidence" value="ECO:0007669"/>
    <property type="project" value="TreeGrafter"/>
</dbReference>
<dbReference type="SUPFAM" id="SSF52172">
    <property type="entry name" value="CheY-like"/>
    <property type="match status" value="1"/>
</dbReference>
<evidence type="ECO:0000256" key="1">
    <source>
        <dbReference type="ARBA" id="ARBA00018672"/>
    </source>
</evidence>
<dbReference type="FunFam" id="1.10.10.10:FF:000018">
    <property type="entry name" value="DNA-binding response regulator ResD"/>
    <property type="match status" value="1"/>
</dbReference>
<dbReference type="SMART" id="SM00448">
    <property type="entry name" value="REC"/>
    <property type="match status" value="1"/>
</dbReference>
<dbReference type="InterPro" id="IPR001867">
    <property type="entry name" value="OmpR/PhoB-type_DNA-bd"/>
</dbReference>
<keyword evidence="6" id="KW-0804">Transcription</keyword>
<evidence type="ECO:0000256" key="6">
    <source>
        <dbReference type="ARBA" id="ARBA00023163"/>
    </source>
</evidence>
<dbReference type="GO" id="GO:0000156">
    <property type="term" value="F:phosphorelay response regulator activity"/>
    <property type="evidence" value="ECO:0007669"/>
    <property type="project" value="TreeGrafter"/>
</dbReference>
<dbReference type="PROSITE" id="PS51755">
    <property type="entry name" value="OMPR_PHOB"/>
    <property type="match status" value="1"/>
</dbReference>
<evidence type="ECO:0000256" key="8">
    <source>
        <dbReference type="PROSITE-ProRule" id="PRU00169"/>
    </source>
</evidence>